<dbReference type="Gene3D" id="3.30.420.10">
    <property type="entry name" value="Ribonuclease H-like superfamily/Ribonuclease H"/>
    <property type="match status" value="1"/>
</dbReference>
<dbReference type="GO" id="GO:0003676">
    <property type="term" value="F:nucleic acid binding"/>
    <property type="evidence" value="ECO:0007669"/>
    <property type="project" value="InterPro"/>
</dbReference>
<evidence type="ECO:0000313" key="1">
    <source>
        <dbReference type="EMBL" id="ETO59311.1"/>
    </source>
</evidence>
<reference evidence="1 2" key="1">
    <citation type="submission" date="2013-11" db="EMBL/GenBank/DDBJ databases">
        <title>The Genome Sequence of Phytophthora parasitica P1976.</title>
        <authorList>
            <consortium name="The Broad Institute Genomics Platform"/>
            <person name="Russ C."/>
            <person name="Tyler B."/>
            <person name="Panabieres F."/>
            <person name="Shan W."/>
            <person name="Tripathy S."/>
            <person name="Grunwald N."/>
            <person name="Machado M."/>
            <person name="Johnson C.S."/>
            <person name="Walker B."/>
            <person name="Young S."/>
            <person name="Zeng Q."/>
            <person name="Gargeya S."/>
            <person name="Fitzgerald M."/>
            <person name="Haas B."/>
            <person name="Abouelleil A."/>
            <person name="Allen A.W."/>
            <person name="Alvarado L."/>
            <person name="Arachchi H.M."/>
            <person name="Berlin A.M."/>
            <person name="Chapman S.B."/>
            <person name="Gainer-Dewar J."/>
            <person name="Goldberg J."/>
            <person name="Griggs A."/>
            <person name="Gujja S."/>
            <person name="Hansen M."/>
            <person name="Howarth C."/>
            <person name="Imamovic A."/>
            <person name="Ireland A."/>
            <person name="Larimer J."/>
            <person name="McCowan C."/>
            <person name="Murphy C."/>
            <person name="Pearson M."/>
            <person name="Poon T.W."/>
            <person name="Priest M."/>
            <person name="Roberts A."/>
            <person name="Saif S."/>
            <person name="Shea T."/>
            <person name="Sisk P."/>
            <person name="Sykes S."/>
            <person name="Wortman J."/>
            <person name="Nusbaum C."/>
            <person name="Birren B."/>
        </authorList>
    </citation>
    <scope>NUCLEOTIDE SEQUENCE [LARGE SCALE GENOMIC DNA]</scope>
    <source>
        <strain evidence="1 2">P1976</strain>
    </source>
</reference>
<dbReference type="InterPro" id="IPR036397">
    <property type="entry name" value="RNaseH_sf"/>
</dbReference>
<evidence type="ECO:0000313" key="2">
    <source>
        <dbReference type="Proteomes" id="UP000028582"/>
    </source>
</evidence>
<dbReference type="AlphaFoldDB" id="A0A080YY50"/>
<protein>
    <submittedName>
        <fullName evidence="1">Uncharacterized protein</fullName>
    </submittedName>
</protein>
<comment type="caution">
    <text evidence="1">The sequence shown here is derived from an EMBL/GenBank/DDBJ whole genome shotgun (WGS) entry which is preliminary data.</text>
</comment>
<name>A0A080YY50_PHYNI</name>
<sequence length="83" mass="9204">MLGTRQKLSTACRYQADGVAVRLNKPIDNYLRAFSNGASSHWDSYIALAEFADASRFHLPISMAHFEANLSYVPSTPAIFPVQ</sequence>
<gene>
    <name evidence="1" type="ORF">F444_22317</name>
</gene>
<dbReference type="Proteomes" id="UP000028582">
    <property type="component" value="Unassembled WGS sequence"/>
</dbReference>
<dbReference type="EMBL" id="ANJA01004133">
    <property type="protein sequence ID" value="ETO59311.1"/>
    <property type="molecule type" value="Genomic_DNA"/>
</dbReference>
<organism evidence="1 2">
    <name type="scientific">Phytophthora nicotianae P1976</name>
    <dbReference type="NCBI Taxonomy" id="1317066"/>
    <lineage>
        <taxon>Eukaryota</taxon>
        <taxon>Sar</taxon>
        <taxon>Stramenopiles</taxon>
        <taxon>Oomycota</taxon>
        <taxon>Peronosporomycetes</taxon>
        <taxon>Peronosporales</taxon>
        <taxon>Peronosporaceae</taxon>
        <taxon>Phytophthora</taxon>
    </lineage>
</organism>
<proteinExistence type="predicted"/>
<accession>A0A080YY50</accession>